<dbReference type="Gene3D" id="3.40.50.300">
    <property type="entry name" value="P-loop containing nucleotide triphosphate hydrolases"/>
    <property type="match status" value="1"/>
</dbReference>
<dbReference type="Proteomes" id="UP000189777">
    <property type="component" value="Unassembled WGS sequence"/>
</dbReference>
<evidence type="ECO:0000256" key="4">
    <source>
        <dbReference type="ARBA" id="ARBA00022840"/>
    </source>
</evidence>
<dbReference type="Pfam" id="PF00005">
    <property type="entry name" value="ABC_tran"/>
    <property type="match status" value="1"/>
</dbReference>
<evidence type="ECO:0000256" key="3">
    <source>
        <dbReference type="ARBA" id="ARBA00022741"/>
    </source>
</evidence>
<evidence type="ECO:0000256" key="1">
    <source>
        <dbReference type="ARBA" id="ARBA00005417"/>
    </source>
</evidence>
<organism evidence="7 8">
    <name type="scientific">Krasilnikoviella flava</name>
    <dbReference type="NCBI Taxonomy" id="526729"/>
    <lineage>
        <taxon>Bacteria</taxon>
        <taxon>Bacillati</taxon>
        <taxon>Actinomycetota</taxon>
        <taxon>Actinomycetes</taxon>
        <taxon>Micrococcales</taxon>
        <taxon>Promicromonosporaceae</taxon>
        <taxon>Krasilnikoviella</taxon>
    </lineage>
</organism>
<evidence type="ECO:0000256" key="2">
    <source>
        <dbReference type="ARBA" id="ARBA00022448"/>
    </source>
</evidence>
<keyword evidence="3" id="KW-0547">Nucleotide-binding</keyword>
<dbReference type="AlphaFoldDB" id="A0A1T5JCS6"/>
<dbReference type="SUPFAM" id="SSF52540">
    <property type="entry name" value="P-loop containing nucleoside triphosphate hydrolases"/>
    <property type="match status" value="1"/>
</dbReference>
<evidence type="ECO:0000313" key="7">
    <source>
        <dbReference type="EMBL" id="SKC49048.1"/>
    </source>
</evidence>
<dbReference type="InterPro" id="IPR052156">
    <property type="entry name" value="BCAA_Transport_ATP-bd_LivF"/>
</dbReference>
<dbReference type="GO" id="GO:0005524">
    <property type="term" value="F:ATP binding"/>
    <property type="evidence" value="ECO:0007669"/>
    <property type="project" value="UniProtKB-KW"/>
</dbReference>
<gene>
    <name evidence="7" type="ORF">SAMN04324258_1258</name>
</gene>
<dbReference type="RefSeq" id="WP_245806961.1">
    <property type="nucleotide sequence ID" value="NZ_FUZQ01000002.1"/>
</dbReference>
<dbReference type="PANTHER" id="PTHR43820:SF5">
    <property type="entry name" value="HIGH-AFFINITY BRANCHED-CHAIN AMINO ACID TRANSPORT ATP-BINDING PROTEIN"/>
    <property type="match status" value="1"/>
</dbReference>
<dbReference type="GO" id="GO:0015658">
    <property type="term" value="F:branched-chain amino acid transmembrane transporter activity"/>
    <property type="evidence" value="ECO:0007669"/>
    <property type="project" value="TreeGrafter"/>
</dbReference>
<dbReference type="EMBL" id="FUZQ01000002">
    <property type="protein sequence ID" value="SKC49048.1"/>
    <property type="molecule type" value="Genomic_DNA"/>
</dbReference>
<keyword evidence="5" id="KW-0029">Amino-acid transport</keyword>
<dbReference type="GO" id="GO:0016887">
    <property type="term" value="F:ATP hydrolysis activity"/>
    <property type="evidence" value="ECO:0007669"/>
    <property type="project" value="InterPro"/>
</dbReference>
<proteinExistence type="inferred from homology"/>
<dbReference type="PROSITE" id="PS50893">
    <property type="entry name" value="ABC_TRANSPORTER_2"/>
    <property type="match status" value="1"/>
</dbReference>
<dbReference type="PANTHER" id="PTHR43820">
    <property type="entry name" value="HIGH-AFFINITY BRANCHED-CHAIN AMINO ACID TRANSPORT ATP-BINDING PROTEIN LIVF"/>
    <property type="match status" value="1"/>
</dbReference>
<protein>
    <submittedName>
        <fullName evidence="7">Urea transport system ATP-binding protein</fullName>
    </submittedName>
</protein>
<name>A0A1T5JCS6_9MICO</name>
<feature type="domain" description="ABC transporter" evidence="6">
    <location>
        <begin position="3"/>
        <end position="233"/>
    </location>
</feature>
<accession>A0A1T5JCS6</accession>
<keyword evidence="8" id="KW-1185">Reference proteome</keyword>
<keyword evidence="4 7" id="KW-0067">ATP-binding</keyword>
<dbReference type="InterPro" id="IPR003439">
    <property type="entry name" value="ABC_transporter-like_ATP-bd"/>
</dbReference>
<evidence type="ECO:0000259" key="6">
    <source>
        <dbReference type="PROSITE" id="PS50893"/>
    </source>
</evidence>
<dbReference type="SMART" id="SM00382">
    <property type="entry name" value="AAA"/>
    <property type="match status" value="1"/>
</dbReference>
<sequence length="233" mass="24059">MMLELSGVSTGYGRTTVVHDVDLAVTEGTLTAVLGHNGAGKTTLLKAVLGLLPARSGTVRLAGEDITRRPTHRRVRAGIAYVPQGQQSFGQLTARENLQVVADAHGAAGRRRTDEALDLFPALRELLGRPAGLLSGGQRQQLAIARALVTGPRLLVLDEPAEGIQPNVVSEIYGAITALTTAGGLSALLVEQHLGYAVEHAAEYAVLASGRVSHRGTGGGAAAVAGAREAMAL</sequence>
<evidence type="ECO:0000313" key="8">
    <source>
        <dbReference type="Proteomes" id="UP000189777"/>
    </source>
</evidence>
<dbReference type="InterPro" id="IPR003593">
    <property type="entry name" value="AAA+_ATPase"/>
</dbReference>
<dbReference type="STRING" id="526729.SAMN04324258_1258"/>
<keyword evidence="2" id="KW-0813">Transport</keyword>
<dbReference type="CDD" id="cd03224">
    <property type="entry name" value="ABC_TM1139_LivF_branched"/>
    <property type="match status" value="1"/>
</dbReference>
<evidence type="ECO:0000256" key="5">
    <source>
        <dbReference type="ARBA" id="ARBA00022970"/>
    </source>
</evidence>
<dbReference type="InterPro" id="IPR027417">
    <property type="entry name" value="P-loop_NTPase"/>
</dbReference>
<reference evidence="7 8" key="1">
    <citation type="submission" date="2017-02" db="EMBL/GenBank/DDBJ databases">
        <authorList>
            <person name="Peterson S.W."/>
        </authorList>
    </citation>
    <scope>NUCLEOTIDE SEQUENCE [LARGE SCALE GENOMIC DNA]</scope>
    <source>
        <strain evidence="7 8">DSM 21481</strain>
    </source>
</reference>
<dbReference type="GO" id="GO:0015807">
    <property type="term" value="P:L-amino acid transport"/>
    <property type="evidence" value="ECO:0007669"/>
    <property type="project" value="TreeGrafter"/>
</dbReference>
<comment type="similarity">
    <text evidence="1">Belongs to the ABC transporter superfamily.</text>
</comment>